<keyword evidence="2" id="KW-0812">Transmembrane</keyword>
<dbReference type="PANTHER" id="PTHR46730">
    <property type="entry name" value="POLYCYSTIN-1"/>
    <property type="match status" value="1"/>
</dbReference>
<dbReference type="PANTHER" id="PTHR46730:SF4">
    <property type="entry name" value="POLYCYSTIC KIDNEY DISEASE PROTEIN 1-LIKE 1"/>
    <property type="match status" value="1"/>
</dbReference>
<feature type="domain" description="PKD" evidence="6">
    <location>
        <begin position="150"/>
        <end position="232"/>
    </location>
</feature>
<dbReference type="InterPro" id="IPR013783">
    <property type="entry name" value="Ig-like_fold"/>
</dbReference>
<dbReference type="AlphaFoldDB" id="X1RTM1"/>
<protein>
    <recommendedName>
        <fullName evidence="6">PKD domain-containing protein</fullName>
    </recommendedName>
</protein>
<dbReference type="SMART" id="SM00089">
    <property type="entry name" value="PKD"/>
    <property type="match status" value="3"/>
</dbReference>
<dbReference type="GO" id="GO:0006816">
    <property type="term" value="P:calcium ion transport"/>
    <property type="evidence" value="ECO:0007669"/>
    <property type="project" value="TreeGrafter"/>
</dbReference>
<evidence type="ECO:0000313" key="7">
    <source>
        <dbReference type="EMBL" id="GAI84087.1"/>
    </source>
</evidence>
<dbReference type="GO" id="GO:0005886">
    <property type="term" value="C:plasma membrane"/>
    <property type="evidence" value="ECO:0007669"/>
    <property type="project" value="TreeGrafter"/>
</dbReference>
<accession>X1RTM1</accession>
<proteinExistence type="predicted"/>
<sequence length="255" mass="28063">IAADHFYWDFGDGSGVDSVTVNPVHTYASKGDYNVSLSTINDVSGCDFLFSSEAKVRDLKANFSIDTSYGCAGLFVNFDASASVDTSIFNYIGRPGAYIWIYGDGASDFLLADTAAHTFSSRGDYNVQLIVKDINSCTDTAEQFIKIYEPVPGFAVDNSNGCSPLTVNFTDTTITDTTITEWRWEFGDYTSLNSQNPIHMYGQPGEYTVYFRVTNILGCSKSITKEDFIFVTIPFPSFYASDLSLCTGDIVDFIN</sequence>
<evidence type="ECO:0000256" key="3">
    <source>
        <dbReference type="ARBA" id="ARBA00022737"/>
    </source>
</evidence>
<dbReference type="Gene3D" id="2.60.40.10">
    <property type="entry name" value="Immunoglobulins"/>
    <property type="match status" value="3"/>
</dbReference>
<feature type="non-terminal residue" evidence="7">
    <location>
        <position position="255"/>
    </location>
</feature>
<evidence type="ECO:0000256" key="1">
    <source>
        <dbReference type="ARBA" id="ARBA00004141"/>
    </source>
</evidence>
<feature type="non-terminal residue" evidence="7">
    <location>
        <position position="1"/>
    </location>
</feature>
<dbReference type="GO" id="GO:0005261">
    <property type="term" value="F:monoatomic cation channel activity"/>
    <property type="evidence" value="ECO:0007669"/>
    <property type="project" value="TreeGrafter"/>
</dbReference>
<comment type="subcellular location">
    <subcellularLocation>
        <location evidence="1">Membrane</location>
        <topology evidence="1">Multi-pass membrane protein</topology>
    </subcellularLocation>
</comment>
<dbReference type="CDD" id="cd00146">
    <property type="entry name" value="PKD"/>
    <property type="match status" value="3"/>
</dbReference>
<reference evidence="7" key="1">
    <citation type="journal article" date="2014" name="Front. Microbiol.">
        <title>High frequency of phylogenetically diverse reductive dehalogenase-homologous genes in deep subseafloor sedimentary metagenomes.</title>
        <authorList>
            <person name="Kawai M."/>
            <person name="Futagami T."/>
            <person name="Toyoda A."/>
            <person name="Takaki Y."/>
            <person name="Nishi S."/>
            <person name="Hori S."/>
            <person name="Arai W."/>
            <person name="Tsubouchi T."/>
            <person name="Morono Y."/>
            <person name="Uchiyama I."/>
            <person name="Ito T."/>
            <person name="Fujiyama A."/>
            <person name="Inagaki F."/>
            <person name="Takami H."/>
        </authorList>
    </citation>
    <scope>NUCLEOTIDE SEQUENCE</scope>
    <source>
        <strain evidence="7">Expedition CK06-06</strain>
    </source>
</reference>
<dbReference type="InterPro" id="IPR022409">
    <property type="entry name" value="PKD/Chitinase_dom"/>
</dbReference>
<evidence type="ECO:0000256" key="4">
    <source>
        <dbReference type="ARBA" id="ARBA00022989"/>
    </source>
</evidence>
<evidence type="ECO:0000259" key="6">
    <source>
        <dbReference type="PROSITE" id="PS50093"/>
    </source>
</evidence>
<dbReference type="SUPFAM" id="SSF49299">
    <property type="entry name" value="PKD domain"/>
    <property type="match status" value="3"/>
</dbReference>
<evidence type="ECO:0000256" key="5">
    <source>
        <dbReference type="ARBA" id="ARBA00023136"/>
    </source>
</evidence>
<dbReference type="PROSITE" id="PS50093">
    <property type="entry name" value="PKD"/>
    <property type="match status" value="3"/>
</dbReference>
<keyword evidence="5" id="KW-0472">Membrane</keyword>
<name>X1RTM1_9ZZZZ</name>
<dbReference type="InterPro" id="IPR035986">
    <property type="entry name" value="PKD_dom_sf"/>
</dbReference>
<keyword evidence="4" id="KW-1133">Transmembrane helix</keyword>
<gene>
    <name evidence="7" type="ORF">S12H4_21552</name>
</gene>
<feature type="domain" description="PKD" evidence="6">
    <location>
        <begin position="6"/>
        <end position="44"/>
    </location>
</feature>
<dbReference type="InterPro" id="IPR000601">
    <property type="entry name" value="PKD_dom"/>
</dbReference>
<evidence type="ECO:0000256" key="2">
    <source>
        <dbReference type="ARBA" id="ARBA00022692"/>
    </source>
</evidence>
<comment type="caution">
    <text evidence="7">The sequence shown here is derived from an EMBL/GenBank/DDBJ whole genome shotgun (WGS) entry which is preliminary data.</text>
</comment>
<dbReference type="Pfam" id="PF18911">
    <property type="entry name" value="PKD_4"/>
    <property type="match status" value="3"/>
</dbReference>
<feature type="domain" description="PKD" evidence="6">
    <location>
        <begin position="93"/>
        <end position="133"/>
    </location>
</feature>
<keyword evidence="3" id="KW-0677">Repeat</keyword>
<dbReference type="EMBL" id="BARW01011097">
    <property type="protein sequence ID" value="GAI84087.1"/>
    <property type="molecule type" value="Genomic_DNA"/>
</dbReference>
<organism evidence="7">
    <name type="scientific">marine sediment metagenome</name>
    <dbReference type="NCBI Taxonomy" id="412755"/>
    <lineage>
        <taxon>unclassified sequences</taxon>
        <taxon>metagenomes</taxon>
        <taxon>ecological metagenomes</taxon>
    </lineage>
</organism>